<keyword evidence="5 8" id="KW-0720">Serine protease</keyword>
<evidence type="ECO:0000256" key="2">
    <source>
        <dbReference type="ARBA" id="ARBA00022670"/>
    </source>
</evidence>
<dbReference type="InterPro" id="IPR043504">
    <property type="entry name" value="Peptidase_S1_PA_chymotrypsin"/>
</dbReference>
<evidence type="ECO:0000256" key="7">
    <source>
        <dbReference type="ARBA" id="ARBA00023157"/>
    </source>
</evidence>
<keyword evidence="6" id="KW-0865">Zymogen</keyword>
<dbReference type="InterPro" id="IPR009003">
    <property type="entry name" value="Peptidase_S1_PA"/>
</dbReference>
<dbReference type="PROSITE" id="PS00135">
    <property type="entry name" value="TRYPSIN_SER"/>
    <property type="match status" value="1"/>
</dbReference>
<evidence type="ECO:0000256" key="5">
    <source>
        <dbReference type="ARBA" id="ARBA00022825"/>
    </source>
</evidence>
<keyword evidence="7" id="KW-1015">Disulfide bond</keyword>
<evidence type="ECO:0000256" key="8">
    <source>
        <dbReference type="RuleBase" id="RU363034"/>
    </source>
</evidence>
<sequence length="249" mass="27010">MLALSVFAIFATAHVLAGAVPPRIVGGQDTTIDKKPFQVSVLLSGRHNCGGSIINDYWILTAAHCIQRDVSVYTVRIGSSMRTSGGIIHEVDSVVVHERYTSPSRYSNDIGLIKLRHPIEFSAVAQPIRLPEQDELLEDDTMTEISGWGTLTFWGSTPEQLQMAVVPKISMERCQGMYDPSSLSEDMLCAGYPDGGVDACQGDSGGPLVAYEKVYGIVSWGSGCAWAGSPGVYSRVSSNRDWIRRHTGV</sequence>
<evidence type="ECO:0000256" key="6">
    <source>
        <dbReference type="ARBA" id="ARBA00023145"/>
    </source>
</evidence>
<dbReference type="InterPro" id="IPR001314">
    <property type="entry name" value="Peptidase_S1A"/>
</dbReference>
<dbReference type="SMART" id="SM00020">
    <property type="entry name" value="Tryp_SPc"/>
    <property type="match status" value="1"/>
</dbReference>
<keyword evidence="11" id="KW-1185">Reference proteome</keyword>
<dbReference type="Pfam" id="PF00089">
    <property type="entry name" value="Trypsin"/>
    <property type="match status" value="1"/>
</dbReference>
<dbReference type="GO" id="GO:0004252">
    <property type="term" value="F:serine-type endopeptidase activity"/>
    <property type="evidence" value="ECO:0007669"/>
    <property type="project" value="InterPro"/>
</dbReference>
<evidence type="ECO:0000259" key="10">
    <source>
        <dbReference type="PROSITE" id="PS50240"/>
    </source>
</evidence>
<evidence type="ECO:0000256" key="3">
    <source>
        <dbReference type="ARBA" id="ARBA00022729"/>
    </source>
</evidence>
<keyword evidence="3 9" id="KW-0732">Signal</keyword>
<dbReference type="InterPro" id="IPR033116">
    <property type="entry name" value="TRYPSIN_SER"/>
</dbReference>
<evidence type="ECO:0000256" key="4">
    <source>
        <dbReference type="ARBA" id="ARBA00022801"/>
    </source>
</evidence>
<dbReference type="Proteomes" id="UP000694920">
    <property type="component" value="Unplaced"/>
</dbReference>
<keyword evidence="2 8" id="KW-0645">Protease</keyword>
<dbReference type="AlphaFoldDB" id="A0AAJ7BGP8"/>
<evidence type="ECO:0000256" key="9">
    <source>
        <dbReference type="SAM" id="SignalP"/>
    </source>
</evidence>
<feature type="domain" description="Peptidase S1" evidence="10">
    <location>
        <begin position="24"/>
        <end position="248"/>
    </location>
</feature>
<proteinExistence type="inferred from homology"/>
<comment type="similarity">
    <text evidence="1">Belongs to the peptidase S1 family.</text>
</comment>
<dbReference type="InterPro" id="IPR001254">
    <property type="entry name" value="Trypsin_dom"/>
</dbReference>
<dbReference type="RefSeq" id="XP_015585584.1">
    <property type="nucleotide sequence ID" value="XM_015730098.2"/>
</dbReference>
<dbReference type="Gene3D" id="2.40.10.10">
    <property type="entry name" value="Trypsin-like serine proteases"/>
    <property type="match status" value="1"/>
</dbReference>
<dbReference type="PRINTS" id="PR00722">
    <property type="entry name" value="CHYMOTRYPSIN"/>
</dbReference>
<reference evidence="12" key="1">
    <citation type="submission" date="2025-08" db="UniProtKB">
        <authorList>
            <consortium name="RefSeq"/>
        </authorList>
    </citation>
    <scope>IDENTIFICATION</scope>
</reference>
<dbReference type="PROSITE" id="PS00134">
    <property type="entry name" value="TRYPSIN_HIS"/>
    <property type="match status" value="1"/>
</dbReference>
<protein>
    <submittedName>
        <fullName evidence="12">Trypsin-1-like</fullName>
    </submittedName>
</protein>
<dbReference type="InterPro" id="IPR018114">
    <property type="entry name" value="TRYPSIN_HIS"/>
</dbReference>
<feature type="chain" id="PRO_5042461257" evidence="9">
    <location>
        <begin position="20"/>
        <end position="249"/>
    </location>
</feature>
<feature type="signal peptide" evidence="9">
    <location>
        <begin position="1"/>
        <end position="19"/>
    </location>
</feature>
<dbReference type="PANTHER" id="PTHR24252:SF7">
    <property type="entry name" value="HYALIN"/>
    <property type="match status" value="1"/>
</dbReference>
<dbReference type="GO" id="GO:0006508">
    <property type="term" value="P:proteolysis"/>
    <property type="evidence" value="ECO:0007669"/>
    <property type="project" value="UniProtKB-KW"/>
</dbReference>
<dbReference type="PROSITE" id="PS50240">
    <property type="entry name" value="TRYPSIN_DOM"/>
    <property type="match status" value="1"/>
</dbReference>
<evidence type="ECO:0000313" key="11">
    <source>
        <dbReference type="Proteomes" id="UP000694920"/>
    </source>
</evidence>
<evidence type="ECO:0000256" key="1">
    <source>
        <dbReference type="ARBA" id="ARBA00007664"/>
    </source>
</evidence>
<keyword evidence="4 8" id="KW-0378">Hydrolase</keyword>
<accession>A0AAJ7BGP8</accession>
<dbReference type="FunFam" id="2.40.10.10:FF:000077">
    <property type="entry name" value="Predicted protein"/>
    <property type="match status" value="1"/>
</dbReference>
<organism evidence="11 12">
    <name type="scientific">Cephus cinctus</name>
    <name type="common">Wheat stem sawfly</name>
    <dbReference type="NCBI Taxonomy" id="211228"/>
    <lineage>
        <taxon>Eukaryota</taxon>
        <taxon>Metazoa</taxon>
        <taxon>Ecdysozoa</taxon>
        <taxon>Arthropoda</taxon>
        <taxon>Hexapoda</taxon>
        <taxon>Insecta</taxon>
        <taxon>Pterygota</taxon>
        <taxon>Neoptera</taxon>
        <taxon>Endopterygota</taxon>
        <taxon>Hymenoptera</taxon>
        <taxon>Cephoidea</taxon>
        <taxon>Cephidae</taxon>
        <taxon>Cephus</taxon>
    </lineage>
</organism>
<evidence type="ECO:0000313" key="12">
    <source>
        <dbReference type="RefSeq" id="XP_015585584.1"/>
    </source>
</evidence>
<dbReference type="SUPFAM" id="SSF50494">
    <property type="entry name" value="Trypsin-like serine proteases"/>
    <property type="match status" value="1"/>
</dbReference>
<dbReference type="CDD" id="cd00190">
    <property type="entry name" value="Tryp_SPc"/>
    <property type="match status" value="1"/>
</dbReference>
<dbReference type="PANTHER" id="PTHR24252">
    <property type="entry name" value="ACROSIN-RELATED"/>
    <property type="match status" value="1"/>
</dbReference>
<dbReference type="KEGG" id="ccin:107263173"/>
<name>A0AAJ7BGP8_CEPCN</name>
<gene>
    <name evidence="12" type="primary">LOC107263173</name>
</gene>
<dbReference type="GeneID" id="107263173"/>